<sequence length="83" mass="9498">MTLLELLVQDLPKQGGWPKDMLSVVQSKVDGELNFYKVEWQPGETPNILHHFGLYLVNPVQVQPWRGNYEVVTKSEYEAAVKA</sequence>
<dbReference type="EMBL" id="PP357458">
    <property type="protein sequence ID" value="WWT40976.1"/>
    <property type="molecule type" value="Genomic_DNA"/>
</dbReference>
<name>A0AC61ZSX3_9CAUD</name>
<organism evidence="1">
    <name type="scientific">Klebsiella phage phi1_175008</name>
    <dbReference type="NCBI Taxonomy" id="3127744"/>
    <lineage>
        <taxon>Viruses</taxon>
        <taxon>Duplodnaviria</taxon>
        <taxon>Heunggongvirae</taxon>
        <taxon>Uroviricota</taxon>
        <taxon>Caudoviricetes</taxon>
        <taxon>Stephanstirmvirinae</taxon>
    </lineage>
</organism>
<accession>A0AC61ZSX3</accession>
<protein>
    <submittedName>
        <fullName evidence="1">Uncharacterized protein</fullName>
    </submittedName>
</protein>
<reference evidence="1" key="1">
    <citation type="submission" date="2024-02" db="EMBL/GenBank/DDBJ databases">
        <title>Klebsiella phages.</title>
        <authorList>
            <person name="Li J."/>
            <person name="Feng Y."/>
            <person name="Zong Z."/>
        </authorList>
    </citation>
    <scope>NUCLEOTIDE SEQUENCE</scope>
</reference>
<evidence type="ECO:0000313" key="1">
    <source>
        <dbReference type="EMBL" id="WWT40976.1"/>
    </source>
</evidence>
<proteinExistence type="predicted"/>